<gene>
    <name evidence="1" type="ORF">GS597_15420</name>
</gene>
<reference evidence="1" key="1">
    <citation type="submission" date="2019-12" db="EMBL/GenBank/DDBJ databases">
        <title>High-Quality draft genome sequences of three cyanobacteria isolated from the limestone walls of the Old Cathedral of Coimbra.</title>
        <authorList>
            <person name="Tiago I."/>
            <person name="Soares F."/>
            <person name="Portugal A."/>
        </authorList>
    </citation>
    <scope>NUCLEOTIDE SEQUENCE [LARGE SCALE GENOMIC DNA]</scope>
    <source>
        <strain evidence="1">C</strain>
    </source>
</reference>
<dbReference type="InterPro" id="IPR029058">
    <property type="entry name" value="AB_hydrolase_fold"/>
</dbReference>
<dbReference type="InterPro" id="IPR010765">
    <property type="entry name" value="DUF1350"/>
</dbReference>
<dbReference type="Pfam" id="PF07082">
    <property type="entry name" value="DUF1350"/>
    <property type="match status" value="1"/>
</dbReference>
<dbReference type="PANTHER" id="PTHR34127">
    <property type="entry name" value="OS04G0405600 PROTEIN"/>
    <property type="match status" value="1"/>
</dbReference>
<dbReference type="SUPFAM" id="SSF53474">
    <property type="entry name" value="alpha/beta-Hydrolases"/>
    <property type="match status" value="1"/>
</dbReference>
<dbReference type="EMBL" id="WVIC01000034">
    <property type="protein sequence ID" value="NCJ07871.1"/>
    <property type="molecule type" value="Genomic_DNA"/>
</dbReference>
<dbReference type="Proteomes" id="UP000607397">
    <property type="component" value="Unassembled WGS sequence"/>
</dbReference>
<protein>
    <submittedName>
        <fullName evidence="1">DUF1350 domain-containing protein</fullName>
    </submittedName>
</protein>
<sequence length="251" mass="28140">MIWREVAGNWVLVPQHPVAIIHFLGGAFVATAPQATYRRFLESLAREGYLIIASPFLNTLDHEAIAASVLRGFERAHRQLEINLRLSSALPIYGIGHSMGCKLHLLIGSTFKVERAGHILMAFNNYAADRAIPFVDLLDKTIPVEFRPTPAETLQIIQQYYQVRRNLLVQFANDSIDQTRQLATVLGERFPGMVAVQRLAGNHLTPLGTDVRWQSGDAFSPLDALGQWVRQTVYRDLASLEGTILQWLNPC</sequence>
<dbReference type="RefSeq" id="WP_161826344.1">
    <property type="nucleotide sequence ID" value="NZ_WVIC01000034.1"/>
</dbReference>
<evidence type="ECO:0000313" key="1">
    <source>
        <dbReference type="EMBL" id="NCJ07871.1"/>
    </source>
</evidence>
<name>A0A8K2A1E4_9CYAN</name>
<keyword evidence="2" id="KW-1185">Reference proteome</keyword>
<evidence type="ECO:0000313" key="2">
    <source>
        <dbReference type="Proteomes" id="UP000607397"/>
    </source>
</evidence>
<organism evidence="1 2">
    <name type="scientific">Petrachloros mirabilis ULC683</name>
    <dbReference type="NCBI Taxonomy" id="2781853"/>
    <lineage>
        <taxon>Bacteria</taxon>
        <taxon>Bacillati</taxon>
        <taxon>Cyanobacteriota</taxon>
        <taxon>Cyanophyceae</taxon>
        <taxon>Synechococcales</taxon>
        <taxon>Petrachlorosaceae</taxon>
        <taxon>Petrachloros</taxon>
        <taxon>Petrachloros mirabilis</taxon>
    </lineage>
</organism>
<dbReference type="PANTHER" id="PTHR34127:SF1">
    <property type="entry name" value="OS04G0405600 PROTEIN"/>
    <property type="match status" value="1"/>
</dbReference>
<dbReference type="AlphaFoldDB" id="A0A8K2A1E4"/>
<comment type="caution">
    <text evidence="1">The sequence shown here is derived from an EMBL/GenBank/DDBJ whole genome shotgun (WGS) entry which is preliminary data.</text>
</comment>
<proteinExistence type="predicted"/>
<accession>A0A8K2A1E4</accession>